<dbReference type="SMART" id="SM00346">
    <property type="entry name" value="HTH_ICLR"/>
    <property type="match status" value="1"/>
</dbReference>
<dbReference type="RefSeq" id="WP_150040962.1">
    <property type="nucleotide sequence ID" value="NZ_OW485601.1"/>
</dbReference>
<dbReference type="Pfam" id="PF01614">
    <property type="entry name" value="IclR_C"/>
    <property type="match status" value="1"/>
</dbReference>
<protein>
    <submittedName>
        <fullName evidence="6">IclR family transcriptional regulator</fullName>
    </submittedName>
</protein>
<dbReference type="EMBL" id="VWPK01000016">
    <property type="protein sequence ID" value="KAA5611952.1"/>
    <property type="molecule type" value="Genomic_DNA"/>
</dbReference>
<dbReference type="InterPro" id="IPR029016">
    <property type="entry name" value="GAF-like_dom_sf"/>
</dbReference>
<dbReference type="Gene3D" id="3.30.450.40">
    <property type="match status" value="1"/>
</dbReference>
<evidence type="ECO:0000313" key="7">
    <source>
        <dbReference type="Proteomes" id="UP000325255"/>
    </source>
</evidence>
<dbReference type="GO" id="GO:0003700">
    <property type="term" value="F:DNA-binding transcription factor activity"/>
    <property type="evidence" value="ECO:0007669"/>
    <property type="project" value="TreeGrafter"/>
</dbReference>
<evidence type="ECO:0000256" key="3">
    <source>
        <dbReference type="ARBA" id="ARBA00023163"/>
    </source>
</evidence>
<dbReference type="InterPro" id="IPR005471">
    <property type="entry name" value="Tscrpt_reg_IclR_N"/>
</dbReference>
<dbReference type="GO" id="GO:0003677">
    <property type="term" value="F:DNA binding"/>
    <property type="evidence" value="ECO:0007669"/>
    <property type="project" value="UniProtKB-KW"/>
</dbReference>
<evidence type="ECO:0000256" key="2">
    <source>
        <dbReference type="ARBA" id="ARBA00023125"/>
    </source>
</evidence>
<accession>A0A5M6IUL2</accession>
<dbReference type="InterPro" id="IPR036388">
    <property type="entry name" value="WH-like_DNA-bd_sf"/>
</dbReference>
<dbReference type="InterPro" id="IPR050707">
    <property type="entry name" value="HTH_MetabolicPath_Reg"/>
</dbReference>
<evidence type="ECO:0000313" key="6">
    <source>
        <dbReference type="EMBL" id="KAA5611952.1"/>
    </source>
</evidence>
<comment type="caution">
    <text evidence="6">The sequence shown here is derived from an EMBL/GenBank/DDBJ whole genome shotgun (WGS) entry which is preliminary data.</text>
</comment>
<organism evidence="6 7">
    <name type="scientific">Rhodovastum atsumiense</name>
    <dbReference type="NCBI Taxonomy" id="504468"/>
    <lineage>
        <taxon>Bacteria</taxon>
        <taxon>Pseudomonadati</taxon>
        <taxon>Pseudomonadota</taxon>
        <taxon>Alphaproteobacteria</taxon>
        <taxon>Acetobacterales</taxon>
        <taxon>Acetobacteraceae</taxon>
        <taxon>Rhodovastum</taxon>
    </lineage>
</organism>
<proteinExistence type="predicted"/>
<evidence type="ECO:0000259" key="5">
    <source>
        <dbReference type="PROSITE" id="PS51078"/>
    </source>
</evidence>
<dbReference type="PROSITE" id="PS51078">
    <property type="entry name" value="ICLR_ED"/>
    <property type="match status" value="1"/>
</dbReference>
<reference evidence="6 7" key="1">
    <citation type="submission" date="2019-09" db="EMBL/GenBank/DDBJ databases">
        <title>Genome sequence of Rhodovastum atsumiense, a diverse member of the Acetobacteraceae family of non-sulfur purple photosynthetic bacteria.</title>
        <authorList>
            <person name="Meyer T."/>
            <person name="Kyndt J."/>
        </authorList>
    </citation>
    <scope>NUCLEOTIDE SEQUENCE [LARGE SCALE GENOMIC DNA]</scope>
    <source>
        <strain evidence="6 7">DSM 21279</strain>
    </source>
</reference>
<evidence type="ECO:0000259" key="4">
    <source>
        <dbReference type="PROSITE" id="PS51077"/>
    </source>
</evidence>
<gene>
    <name evidence="6" type="ORF">F1189_11860</name>
</gene>
<dbReference type="Proteomes" id="UP000325255">
    <property type="component" value="Unassembled WGS sequence"/>
</dbReference>
<dbReference type="Gene3D" id="1.10.10.10">
    <property type="entry name" value="Winged helix-like DNA-binding domain superfamily/Winged helix DNA-binding domain"/>
    <property type="match status" value="1"/>
</dbReference>
<dbReference type="SUPFAM" id="SSF55781">
    <property type="entry name" value="GAF domain-like"/>
    <property type="match status" value="1"/>
</dbReference>
<keyword evidence="7" id="KW-1185">Reference proteome</keyword>
<dbReference type="AlphaFoldDB" id="A0A5M6IUL2"/>
<name>A0A5M6IUL2_9PROT</name>
<dbReference type="InterPro" id="IPR036390">
    <property type="entry name" value="WH_DNA-bd_sf"/>
</dbReference>
<keyword evidence="2" id="KW-0238">DNA-binding</keyword>
<keyword evidence="1" id="KW-0805">Transcription regulation</keyword>
<dbReference type="Pfam" id="PF09339">
    <property type="entry name" value="HTH_IclR"/>
    <property type="match status" value="1"/>
</dbReference>
<dbReference type="OrthoDB" id="9807558at2"/>
<keyword evidence="3" id="KW-0804">Transcription</keyword>
<feature type="domain" description="IclR-ED" evidence="5">
    <location>
        <begin position="86"/>
        <end position="268"/>
    </location>
</feature>
<dbReference type="GO" id="GO:0045892">
    <property type="term" value="P:negative regulation of DNA-templated transcription"/>
    <property type="evidence" value="ECO:0007669"/>
    <property type="project" value="TreeGrafter"/>
</dbReference>
<evidence type="ECO:0000256" key="1">
    <source>
        <dbReference type="ARBA" id="ARBA00023015"/>
    </source>
</evidence>
<sequence length="281" mass="30496">MQQPLSRSGFGDPADDRRQSSADKALEILMALGELTLKSGGGIRLTDLVDHVGHPRPTVHRLLGDLKRSGFAIQEDATGRYRLGPKLLLLSAQCLGGLDIRRVAQPLLRELVEETGHTAHLGIMDKQWVVFIDKVEATRGIRIVSTIGQRREITATALGKALLAHSPRRVAEERIAEGLPKRTPNSIDSGERLFEELERTRARGFAIDDEECDLGIRCVAAPIFDHLGAVTAAISVTMMIPQADWAEVERIGTAARQVAGKITAGLGGVDPSENRVGPERS</sequence>
<dbReference type="SUPFAM" id="SSF46785">
    <property type="entry name" value="Winged helix' DNA-binding domain"/>
    <property type="match status" value="1"/>
</dbReference>
<dbReference type="PANTHER" id="PTHR30136:SF24">
    <property type="entry name" value="HTH-TYPE TRANSCRIPTIONAL REPRESSOR ALLR"/>
    <property type="match status" value="1"/>
</dbReference>
<dbReference type="PANTHER" id="PTHR30136">
    <property type="entry name" value="HELIX-TURN-HELIX TRANSCRIPTIONAL REGULATOR, ICLR FAMILY"/>
    <property type="match status" value="1"/>
</dbReference>
<dbReference type="InterPro" id="IPR014757">
    <property type="entry name" value="Tscrpt_reg_IclR_C"/>
</dbReference>
<dbReference type="PROSITE" id="PS51077">
    <property type="entry name" value="HTH_ICLR"/>
    <property type="match status" value="1"/>
</dbReference>
<feature type="domain" description="HTH iclR-type" evidence="4">
    <location>
        <begin position="19"/>
        <end position="85"/>
    </location>
</feature>